<protein>
    <recommendedName>
        <fullName evidence="1">UMA domain-containing protein</fullName>
    </recommendedName>
</protein>
<evidence type="ECO:0000313" key="2">
    <source>
        <dbReference type="EMBL" id="CAC5357479.1"/>
    </source>
</evidence>
<dbReference type="Proteomes" id="UP000507470">
    <property type="component" value="Unassembled WGS sequence"/>
</dbReference>
<gene>
    <name evidence="2" type="ORF">MCOR_1137</name>
</gene>
<evidence type="ECO:0000313" key="3">
    <source>
        <dbReference type="Proteomes" id="UP000507470"/>
    </source>
</evidence>
<accession>A0A6J7ZZH5</accession>
<dbReference type="AlphaFoldDB" id="A0A6J7ZZH5"/>
<sequence length="153" mass="17568">MLSWIKPFMQREEQRPISQNSDLEEDGFLVVGQTKSEKTTIVASEFNSNIDRPPSYMEVDNKALPDYTSALSREVTPNNRQCTSDVYQQSGGNTNMDYSVNALQDVPFSINPKLQLMWGVGHMGMPNQRQYDPSKYDYDFTLEYSIVNSRFES</sequence>
<dbReference type="InterPro" id="IPR023340">
    <property type="entry name" value="UMA"/>
</dbReference>
<feature type="domain" description="UMA" evidence="1">
    <location>
        <begin position="103"/>
        <end position="147"/>
    </location>
</feature>
<name>A0A6J7ZZH5_MYTCO</name>
<reference evidence="2 3" key="1">
    <citation type="submission" date="2020-06" db="EMBL/GenBank/DDBJ databases">
        <authorList>
            <person name="Li R."/>
            <person name="Bekaert M."/>
        </authorList>
    </citation>
    <scope>NUCLEOTIDE SEQUENCE [LARGE SCALE GENOMIC DNA]</scope>
    <source>
        <strain evidence="3">wild</strain>
    </source>
</reference>
<keyword evidence="3" id="KW-1185">Reference proteome</keyword>
<dbReference type="PROSITE" id="PS51497">
    <property type="entry name" value="UMA"/>
    <property type="match status" value="1"/>
</dbReference>
<dbReference type="EMBL" id="CACVKT020000204">
    <property type="protein sequence ID" value="CAC5357479.1"/>
    <property type="molecule type" value="Genomic_DNA"/>
</dbReference>
<evidence type="ECO:0000259" key="1">
    <source>
        <dbReference type="PROSITE" id="PS51497"/>
    </source>
</evidence>
<dbReference type="OrthoDB" id="9872568at2759"/>
<proteinExistence type="predicted"/>
<organism evidence="2 3">
    <name type="scientific">Mytilus coruscus</name>
    <name type="common">Sea mussel</name>
    <dbReference type="NCBI Taxonomy" id="42192"/>
    <lineage>
        <taxon>Eukaryota</taxon>
        <taxon>Metazoa</taxon>
        <taxon>Spiralia</taxon>
        <taxon>Lophotrochozoa</taxon>
        <taxon>Mollusca</taxon>
        <taxon>Bivalvia</taxon>
        <taxon>Autobranchia</taxon>
        <taxon>Pteriomorphia</taxon>
        <taxon>Mytilida</taxon>
        <taxon>Mytiloidea</taxon>
        <taxon>Mytilidae</taxon>
        <taxon>Mytilinae</taxon>
        <taxon>Mytilus</taxon>
    </lineage>
</organism>